<protein>
    <submittedName>
        <fullName evidence="2">Uncharacterized protein</fullName>
    </submittedName>
</protein>
<accession>A0A6A4I4G5</accession>
<dbReference type="Proteomes" id="UP000799118">
    <property type="component" value="Unassembled WGS sequence"/>
</dbReference>
<proteinExistence type="predicted"/>
<keyword evidence="3" id="KW-1185">Reference proteome</keyword>
<name>A0A6A4I4G5_9AGAR</name>
<keyword evidence="1" id="KW-1133">Transmembrane helix</keyword>
<evidence type="ECO:0000313" key="3">
    <source>
        <dbReference type="Proteomes" id="UP000799118"/>
    </source>
</evidence>
<gene>
    <name evidence="2" type="ORF">BT96DRAFT_471976</name>
</gene>
<keyword evidence="1" id="KW-0812">Transmembrane</keyword>
<evidence type="ECO:0000313" key="2">
    <source>
        <dbReference type="EMBL" id="KAE9403714.1"/>
    </source>
</evidence>
<dbReference type="AlphaFoldDB" id="A0A6A4I4G5"/>
<feature type="transmembrane region" description="Helical" evidence="1">
    <location>
        <begin position="33"/>
        <end position="52"/>
    </location>
</feature>
<keyword evidence="1" id="KW-0472">Membrane</keyword>
<dbReference type="EMBL" id="ML769422">
    <property type="protein sequence ID" value="KAE9403714.1"/>
    <property type="molecule type" value="Genomic_DNA"/>
</dbReference>
<sequence length="95" mass="10953">MIDIIVYSVRNQWRRLVSSSSKSVHADGSYAAWTYYFFLLPHLILLLLYYFLSIRVDISLFVLVRATYNASQESSCLVTGISMLSSFRCCFGFTE</sequence>
<organism evidence="2 3">
    <name type="scientific">Gymnopus androsaceus JB14</name>
    <dbReference type="NCBI Taxonomy" id="1447944"/>
    <lineage>
        <taxon>Eukaryota</taxon>
        <taxon>Fungi</taxon>
        <taxon>Dikarya</taxon>
        <taxon>Basidiomycota</taxon>
        <taxon>Agaricomycotina</taxon>
        <taxon>Agaricomycetes</taxon>
        <taxon>Agaricomycetidae</taxon>
        <taxon>Agaricales</taxon>
        <taxon>Marasmiineae</taxon>
        <taxon>Omphalotaceae</taxon>
        <taxon>Gymnopus</taxon>
    </lineage>
</organism>
<evidence type="ECO:0000256" key="1">
    <source>
        <dbReference type="SAM" id="Phobius"/>
    </source>
</evidence>
<reference evidence="2" key="1">
    <citation type="journal article" date="2019" name="Environ. Microbiol.">
        <title>Fungal ecological strategies reflected in gene transcription - a case study of two litter decomposers.</title>
        <authorList>
            <person name="Barbi F."/>
            <person name="Kohler A."/>
            <person name="Barry K."/>
            <person name="Baskaran P."/>
            <person name="Daum C."/>
            <person name="Fauchery L."/>
            <person name="Ihrmark K."/>
            <person name="Kuo A."/>
            <person name="LaButti K."/>
            <person name="Lipzen A."/>
            <person name="Morin E."/>
            <person name="Grigoriev I.V."/>
            <person name="Henrissat B."/>
            <person name="Lindahl B."/>
            <person name="Martin F."/>
        </authorList>
    </citation>
    <scope>NUCLEOTIDE SEQUENCE</scope>
    <source>
        <strain evidence="2">JB14</strain>
    </source>
</reference>